<gene>
    <name evidence="3" type="ORF">CC86DRAFT_400258</name>
</gene>
<evidence type="ECO:0000313" key="4">
    <source>
        <dbReference type="Proteomes" id="UP000799424"/>
    </source>
</evidence>
<keyword evidence="2" id="KW-0812">Transmembrane</keyword>
<protein>
    <recommendedName>
        <fullName evidence="5">Cora-domain-containing protein</fullName>
    </recommendedName>
</protein>
<evidence type="ECO:0000256" key="1">
    <source>
        <dbReference type="SAM" id="MobiDB-lite"/>
    </source>
</evidence>
<name>A0A6A7AK19_9PLEO</name>
<proteinExistence type="predicted"/>
<dbReference type="AlphaFoldDB" id="A0A6A7AK19"/>
<reference evidence="3" key="1">
    <citation type="journal article" date="2020" name="Stud. Mycol.">
        <title>101 Dothideomycetes genomes: a test case for predicting lifestyles and emergence of pathogens.</title>
        <authorList>
            <person name="Haridas S."/>
            <person name="Albert R."/>
            <person name="Binder M."/>
            <person name="Bloem J."/>
            <person name="Labutti K."/>
            <person name="Salamov A."/>
            <person name="Andreopoulos B."/>
            <person name="Baker S."/>
            <person name="Barry K."/>
            <person name="Bills G."/>
            <person name="Bluhm B."/>
            <person name="Cannon C."/>
            <person name="Castanera R."/>
            <person name="Culley D."/>
            <person name="Daum C."/>
            <person name="Ezra D."/>
            <person name="Gonzalez J."/>
            <person name="Henrissat B."/>
            <person name="Kuo A."/>
            <person name="Liang C."/>
            <person name="Lipzen A."/>
            <person name="Lutzoni F."/>
            <person name="Magnuson J."/>
            <person name="Mondo S."/>
            <person name="Nolan M."/>
            <person name="Ohm R."/>
            <person name="Pangilinan J."/>
            <person name="Park H.-J."/>
            <person name="Ramirez L."/>
            <person name="Alfaro M."/>
            <person name="Sun H."/>
            <person name="Tritt A."/>
            <person name="Yoshinaga Y."/>
            <person name="Zwiers L.-H."/>
            <person name="Turgeon B."/>
            <person name="Goodwin S."/>
            <person name="Spatafora J."/>
            <person name="Crous P."/>
            <person name="Grigoriev I."/>
        </authorList>
    </citation>
    <scope>NUCLEOTIDE SEQUENCE</scope>
    <source>
        <strain evidence="3">CBS 113818</strain>
    </source>
</reference>
<feature type="compositionally biased region" description="Low complexity" evidence="1">
    <location>
        <begin position="57"/>
        <end position="71"/>
    </location>
</feature>
<feature type="region of interest" description="Disordered" evidence="1">
    <location>
        <begin position="55"/>
        <end position="77"/>
    </location>
</feature>
<sequence length="519" mass="60061">MATSRLFEQIVQQNRSVVAEEFFERTSPLVFEKEDSKSRIEVRCLAASDVSQYHKVGTQGQTSNSTTQNTSLDPPTDTSLPNAIDVIDEPPHREAPQRLQWLQVIDVDLRKLRPFIQACRGRFHGFHADHCRLPIQTSEYFALSLQSVLGQFLTTNSYLLQRNSYSRLKITKPMFQILVEECAIFAKFGEYVIDFRWRIKDYEISPPPIRFMLYRNTGYECSYGVRYVEFTNRVNKPPWSLRQFCVYHKYIPGSDKAVSMMIGKEDQPRCFITVNLEDYQRLNDIEDRIADVNLSLDSTLDTLKAFMEMHISHIANNEEEEERDVSAAPKFAKVDNLLFVLKEKQREVAALISSLLERQSGYNIDLQMKALHNLEREACDENAITRQLAEKSSRDSTSVRILTIITLIYLPCHRRLGEYSTIAYPVISSSLSQSFYSTQFVDQTEHPGGGHSLEYTENAWLFFAVTIPLTLFTIVVWYTWSNFRTMSELFASTKTMGPLSFPERVKMMSLLSKRRELPR</sequence>
<dbReference type="OrthoDB" id="5396681at2759"/>
<organism evidence="3 4">
    <name type="scientific">Ophiobolus disseminans</name>
    <dbReference type="NCBI Taxonomy" id="1469910"/>
    <lineage>
        <taxon>Eukaryota</taxon>
        <taxon>Fungi</taxon>
        <taxon>Dikarya</taxon>
        <taxon>Ascomycota</taxon>
        <taxon>Pezizomycotina</taxon>
        <taxon>Dothideomycetes</taxon>
        <taxon>Pleosporomycetidae</taxon>
        <taxon>Pleosporales</taxon>
        <taxon>Pleosporineae</taxon>
        <taxon>Phaeosphaeriaceae</taxon>
        <taxon>Ophiobolus</taxon>
    </lineage>
</organism>
<accession>A0A6A7AK19</accession>
<feature type="transmembrane region" description="Helical" evidence="2">
    <location>
        <begin position="459"/>
        <end position="480"/>
    </location>
</feature>
<dbReference type="Proteomes" id="UP000799424">
    <property type="component" value="Unassembled WGS sequence"/>
</dbReference>
<evidence type="ECO:0008006" key="5">
    <source>
        <dbReference type="Google" id="ProtNLM"/>
    </source>
</evidence>
<evidence type="ECO:0000313" key="3">
    <source>
        <dbReference type="EMBL" id="KAF2833642.1"/>
    </source>
</evidence>
<evidence type="ECO:0000256" key="2">
    <source>
        <dbReference type="SAM" id="Phobius"/>
    </source>
</evidence>
<keyword evidence="4" id="KW-1185">Reference proteome</keyword>
<keyword evidence="2" id="KW-0472">Membrane</keyword>
<keyword evidence="2" id="KW-1133">Transmembrane helix</keyword>
<dbReference type="EMBL" id="MU006216">
    <property type="protein sequence ID" value="KAF2833642.1"/>
    <property type="molecule type" value="Genomic_DNA"/>
</dbReference>